<accession>A0AAN8F893</accession>
<evidence type="ECO:0000256" key="1">
    <source>
        <dbReference type="SAM" id="SignalP"/>
    </source>
</evidence>
<dbReference type="Proteomes" id="UP001331761">
    <property type="component" value="Unassembled WGS sequence"/>
</dbReference>
<evidence type="ECO:0008006" key="4">
    <source>
        <dbReference type="Google" id="ProtNLM"/>
    </source>
</evidence>
<name>A0AAN8F893_TRICO</name>
<comment type="caution">
    <text evidence="2">The sequence shown here is derived from an EMBL/GenBank/DDBJ whole genome shotgun (WGS) entry which is preliminary data.</text>
</comment>
<evidence type="ECO:0000313" key="2">
    <source>
        <dbReference type="EMBL" id="KAK5972260.1"/>
    </source>
</evidence>
<gene>
    <name evidence="2" type="ORF">GCK32_017753</name>
</gene>
<feature type="chain" id="PRO_5042850553" description="DOMON domain-containing protein" evidence="1">
    <location>
        <begin position="19"/>
        <end position="208"/>
    </location>
</feature>
<dbReference type="EMBL" id="WIXE01016830">
    <property type="protein sequence ID" value="KAK5972260.1"/>
    <property type="molecule type" value="Genomic_DNA"/>
</dbReference>
<sequence>MKMLFLFVIAAILPLTSTKTYWIGWQASKNCEKASTKLTNEEQGSFPVVHMVAVVFDKKTRLIVKRMAYEWKVSLVSWLYGRHYGGVREDFDWDKVSIGFYAAFLRITDERRNENPVTNVVLVNQTEFDGSPLQPAGIGYDFSTMYNVSPIVPYFDLVDEERKLVIAYDTPCNKTNAWIANHGYYKFDLETKEWTAIYYDPMHTDFYY</sequence>
<keyword evidence="3" id="KW-1185">Reference proteome</keyword>
<proteinExistence type="predicted"/>
<feature type="signal peptide" evidence="1">
    <location>
        <begin position="1"/>
        <end position="18"/>
    </location>
</feature>
<reference evidence="2 3" key="1">
    <citation type="submission" date="2019-10" db="EMBL/GenBank/DDBJ databases">
        <title>Assembly and Annotation for the nematode Trichostrongylus colubriformis.</title>
        <authorList>
            <person name="Martin J."/>
        </authorList>
    </citation>
    <scope>NUCLEOTIDE SEQUENCE [LARGE SCALE GENOMIC DNA]</scope>
    <source>
        <strain evidence="2">G859</strain>
        <tissue evidence="2">Whole worm</tissue>
    </source>
</reference>
<dbReference type="AlphaFoldDB" id="A0AAN8F893"/>
<evidence type="ECO:0000313" key="3">
    <source>
        <dbReference type="Proteomes" id="UP001331761"/>
    </source>
</evidence>
<keyword evidence="1" id="KW-0732">Signal</keyword>
<protein>
    <recommendedName>
        <fullName evidence="4">DOMON domain-containing protein</fullName>
    </recommendedName>
</protein>
<organism evidence="2 3">
    <name type="scientific">Trichostrongylus colubriformis</name>
    <name type="common">Black scour worm</name>
    <dbReference type="NCBI Taxonomy" id="6319"/>
    <lineage>
        <taxon>Eukaryota</taxon>
        <taxon>Metazoa</taxon>
        <taxon>Ecdysozoa</taxon>
        <taxon>Nematoda</taxon>
        <taxon>Chromadorea</taxon>
        <taxon>Rhabditida</taxon>
        <taxon>Rhabditina</taxon>
        <taxon>Rhabditomorpha</taxon>
        <taxon>Strongyloidea</taxon>
        <taxon>Trichostrongylidae</taxon>
        <taxon>Trichostrongylus</taxon>
    </lineage>
</organism>